<feature type="transmembrane region" description="Helical" evidence="7">
    <location>
        <begin position="224"/>
        <end position="243"/>
    </location>
</feature>
<evidence type="ECO:0000256" key="7">
    <source>
        <dbReference type="SAM" id="Phobius"/>
    </source>
</evidence>
<keyword evidence="4 7" id="KW-1133">Transmembrane helix</keyword>
<feature type="transmembrane region" description="Helical" evidence="7">
    <location>
        <begin position="191"/>
        <end position="212"/>
    </location>
</feature>
<dbReference type="RefSeq" id="WP_114640932.1">
    <property type="nucleotide sequence ID" value="NZ_JAACIO010000001.1"/>
</dbReference>
<feature type="transmembrane region" description="Helical" evidence="7">
    <location>
        <begin position="161"/>
        <end position="179"/>
    </location>
</feature>
<name>A0ABX9KLJ2_9FUSO</name>
<evidence type="ECO:0000256" key="4">
    <source>
        <dbReference type="ARBA" id="ARBA00022989"/>
    </source>
</evidence>
<organism evidence="9 10">
    <name type="scientific">Psychrilyobacter piezotolerans</name>
    <dbReference type="NCBI Taxonomy" id="2293438"/>
    <lineage>
        <taxon>Bacteria</taxon>
        <taxon>Fusobacteriati</taxon>
        <taxon>Fusobacteriota</taxon>
        <taxon>Fusobacteriia</taxon>
        <taxon>Fusobacteriales</taxon>
        <taxon>Fusobacteriaceae</taxon>
        <taxon>Psychrilyobacter</taxon>
    </lineage>
</organism>
<evidence type="ECO:0000313" key="10">
    <source>
        <dbReference type="Proteomes" id="UP000263486"/>
    </source>
</evidence>
<sequence>MTLNKILKISAYAGKMILENGGETYRSEDIVTRICDTHGATSDCFATLSGIIVAVAKDDKTLSTVIRIKSRTVNLEKVHQINDLARDAKNYNCDEFMEKLKSIDGTPRYSILFNLLAHAVTAASFAILFGGTLKDFWGTLPIGAAVYLLSYSFSKYELNGIFVNTLGGAFSAFLAYYFFSIEFIDNIDKAIIGSLMLLVPGLALTNGIRDIIAGDYMTGMARGTEALLVATSLAVGTGAAISLCLGGKF</sequence>
<evidence type="ECO:0000256" key="1">
    <source>
        <dbReference type="ARBA" id="ARBA00004651"/>
    </source>
</evidence>
<dbReference type="Pfam" id="PF06738">
    <property type="entry name" value="ThrE"/>
    <property type="match status" value="1"/>
</dbReference>
<dbReference type="Proteomes" id="UP000263486">
    <property type="component" value="Unassembled WGS sequence"/>
</dbReference>
<gene>
    <name evidence="9" type="ORF">DYH56_00730</name>
</gene>
<dbReference type="InterPro" id="IPR050539">
    <property type="entry name" value="ThrE_Dicarb/AminoAcid_Exp"/>
</dbReference>
<dbReference type="PANTHER" id="PTHR34390:SF2">
    <property type="entry name" value="SUCCINATE TRANSPORTER SUBUNIT YJJP-RELATED"/>
    <property type="match status" value="1"/>
</dbReference>
<comment type="similarity">
    <text evidence="6">Belongs to the ThrE exporter (TC 2.A.79) family.</text>
</comment>
<keyword evidence="2" id="KW-1003">Cell membrane</keyword>
<evidence type="ECO:0000256" key="6">
    <source>
        <dbReference type="ARBA" id="ARBA00034125"/>
    </source>
</evidence>
<protein>
    <submittedName>
        <fullName evidence="9">Threonine/serine exporter</fullName>
    </submittedName>
</protein>
<accession>A0ABX9KLJ2</accession>
<keyword evidence="3 7" id="KW-0812">Transmembrane</keyword>
<comment type="subcellular location">
    <subcellularLocation>
        <location evidence="1">Cell membrane</location>
        <topology evidence="1">Multi-pass membrane protein</topology>
    </subcellularLocation>
</comment>
<evidence type="ECO:0000313" key="9">
    <source>
        <dbReference type="EMBL" id="REI43212.1"/>
    </source>
</evidence>
<evidence type="ECO:0000256" key="2">
    <source>
        <dbReference type="ARBA" id="ARBA00022475"/>
    </source>
</evidence>
<feature type="transmembrane region" description="Helical" evidence="7">
    <location>
        <begin position="109"/>
        <end position="130"/>
    </location>
</feature>
<reference evidence="9 10" key="1">
    <citation type="submission" date="2018-08" db="EMBL/GenBank/DDBJ databases">
        <title>Draft genome sequence of Psychrilyobacter sp. strain SD5 isolated from Black Sea water.</title>
        <authorList>
            <person name="Yadav S."/>
            <person name="Villanueva L."/>
            <person name="Damste J.S.S."/>
        </authorList>
    </citation>
    <scope>NUCLEOTIDE SEQUENCE [LARGE SCALE GENOMIC DNA]</scope>
    <source>
        <strain evidence="9 10">SD5</strain>
    </source>
</reference>
<comment type="caution">
    <text evidence="9">The sequence shown here is derived from an EMBL/GenBank/DDBJ whole genome shotgun (WGS) entry which is preliminary data.</text>
</comment>
<dbReference type="EMBL" id="QUAJ01000001">
    <property type="protein sequence ID" value="REI43212.1"/>
    <property type="molecule type" value="Genomic_DNA"/>
</dbReference>
<evidence type="ECO:0000259" key="8">
    <source>
        <dbReference type="Pfam" id="PF06738"/>
    </source>
</evidence>
<feature type="domain" description="Threonine/serine exporter-like N-terminal" evidence="8">
    <location>
        <begin position="10"/>
        <end position="243"/>
    </location>
</feature>
<dbReference type="PANTHER" id="PTHR34390">
    <property type="entry name" value="UPF0442 PROTEIN YJJB-RELATED"/>
    <property type="match status" value="1"/>
</dbReference>
<dbReference type="InterPro" id="IPR010619">
    <property type="entry name" value="ThrE-like_N"/>
</dbReference>
<proteinExistence type="inferred from homology"/>
<evidence type="ECO:0000256" key="5">
    <source>
        <dbReference type="ARBA" id="ARBA00023136"/>
    </source>
</evidence>
<keyword evidence="5 7" id="KW-0472">Membrane</keyword>
<evidence type="ECO:0000256" key="3">
    <source>
        <dbReference type="ARBA" id="ARBA00022692"/>
    </source>
</evidence>
<keyword evidence="10" id="KW-1185">Reference proteome</keyword>